<evidence type="ECO:0000256" key="6">
    <source>
        <dbReference type="ARBA" id="ARBA00022729"/>
    </source>
</evidence>
<dbReference type="PANTHER" id="PTHR48065:SF75">
    <property type="entry name" value="LEUCINE-RICH REPEAT-CONTAINING N-TERMINAL PLANT-TYPE DOMAIN-CONTAINING PROTEIN"/>
    <property type="match status" value="1"/>
</dbReference>
<organism evidence="13 14">
    <name type="scientific">Trifolium pratense</name>
    <name type="common">Red clover</name>
    <dbReference type="NCBI Taxonomy" id="57577"/>
    <lineage>
        <taxon>Eukaryota</taxon>
        <taxon>Viridiplantae</taxon>
        <taxon>Streptophyta</taxon>
        <taxon>Embryophyta</taxon>
        <taxon>Tracheophyta</taxon>
        <taxon>Spermatophyta</taxon>
        <taxon>Magnoliopsida</taxon>
        <taxon>eudicotyledons</taxon>
        <taxon>Gunneridae</taxon>
        <taxon>Pentapetalae</taxon>
        <taxon>rosids</taxon>
        <taxon>fabids</taxon>
        <taxon>Fabales</taxon>
        <taxon>Fabaceae</taxon>
        <taxon>Papilionoideae</taxon>
        <taxon>50 kb inversion clade</taxon>
        <taxon>NPAAA clade</taxon>
        <taxon>Hologalegina</taxon>
        <taxon>IRL clade</taxon>
        <taxon>Trifolieae</taxon>
        <taxon>Trifolium</taxon>
    </lineage>
</organism>
<dbReference type="STRING" id="57577.A0A2K3JRH6"/>
<dbReference type="SUPFAM" id="SSF52058">
    <property type="entry name" value="L domain-like"/>
    <property type="match status" value="1"/>
</dbReference>
<comment type="caution">
    <text evidence="13">The sequence shown here is derived from an EMBL/GenBank/DDBJ whole genome shotgun (WGS) entry which is preliminary data.</text>
</comment>
<evidence type="ECO:0000313" key="13">
    <source>
        <dbReference type="EMBL" id="PNX56630.1"/>
    </source>
</evidence>
<evidence type="ECO:0000256" key="10">
    <source>
        <dbReference type="ARBA" id="ARBA00023157"/>
    </source>
</evidence>
<proteinExistence type="inferred from homology"/>
<dbReference type="GO" id="GO:0016301">
    <property type="term" value="F:kinase activity"/>
    <property type="evidence" value="ECO:0007669"/>
    <property type="project" value="UniProtKB-KW"/>
</dbReference>
<comment type="subcellular location">
    <subcellularLocation>
        <location evidence="1">Membrane</location>
        <topology evidence="1">Peripheral membrane protein</topology>
    </subcellularLocation>
    <subcellularLocation>
        <location evidence="2">Secreted</location>
        <location evidence="2">Cell wall</location>
    </subcellularLocation>
</comment>
<keyword evidence="5" id="KW-0433">Leucine-rich repeat</keyword>
<reference evidence="13 14" key="1">
    <citation type="journal article" date="2014" name="Am. J. Bot.">
        <title>Genome assembly and annotation for red clover (Trifolium pratense; Fabaceae).</title>
        <authorList>
            <person name="Istvanek J."/>
            <person name="Jaros M."/>
            <person name="Krenek A."/>
            <person name="Repkova J."/>
        </authorList>
    </citation>
    <scope>NUCLEOTIDE SEQUENCE [LARGE SCALE GENOMIC DNA]</scope>
    <source>
        <strain evidence="14">cv. Tatra</strain>
        <tissue evidence="13">Young leaves</tissue>
    </source>
</reference>
<evidence type="ECO:0000313" key="14">
    <source>
        <dbReference type="Proteomes" id="UP000236291"/>
    </source>
</evidence>
<evidence type="ECO:0000256" key="7">
    <source>
        <dbReference type="ARBA" id="ARBA00022737"/>
    </source>
</evidence>
<protein>
    <submittedName>
        <fullName evidence="13">Receptor protein kinase-like protein</fullName>
    </submittedName>
</protein>
<accession>A0A2K3JRH6</accession>
<dbReference type="PANTHER" id="PTHR48065">
    <property type="entry name" value="OS10G0469600 PROTEIN"/>
    <property type="match status" value="1"/>
</dbReference>
<keyword evidence="7" id="KW-0677">Repeat</keyword>
<dbReference type="GO" id="GO:0006952">
    <property type="term" value="P:defense response"/>
    <property type="evidence" value="ECO:0007669"/>
    <property type="project" value="UniProtKB-KW"/>
</dbReference>
<feature type="domain" description="Disease resistance R13L4/SHOC-2-like LRR" evidence="12">
    <location>
        <begin position="89"/>
        <end position="174"/>
    </location>
</feature>
<dbReference type="Gene3D" id="3.80.10.10">
    <property type="entry name" value="Ribonuclease Inhibitor"/>
    <property type="match status" value="1"/>
</dbReference>
<comment type="similarity">
    <text evidence="11">Belongs to the polygalacturonase-inhibiting protein family.</text>
</comment>
<keyword evidence="13" id="KW-0808">Transferase</keyword>
<dbReference type="Pfam" id="PF23598">
    <property type="entry name" value="LRR_14"/>
    <property type="match status" value="1"/>
</dbReference>
<keyword evidence="13" id="KW-0418">Kinase</keyword>
<dbReference type="Proteomes" id="UP000236291">
    <property type="component" value="Unassembled WGS sequence"/>
</dbReference>
<keyword evidence="8" id="KW-0611">Plant defense</keyword>
<gene>
    <name evidence="13" type="ORF">L195_g049979</name>
</gene>
<keyword evidence="4" id="KW-0964">Secreted</keyword>
<dbReference type="InterPro" id="IPR032675">
    <property type="entry name" value="LRR_dom_sf"/>
</dbReference>
<evidence type="ECO:0000259" key="12">
    <source>
        <dbReference type="Pfam" id="PF23598"/>
    </source>
</evidence>
<keyword evidence="13" id="KW-0675">Receptor</keyword>
<evidence type="ECO:0000256" key="8">
    <source>
        <dbReference type="ARBA" id="ARBA00022821"/>
    </source>
</evidence>
<dbReference type="AlphaFoldDB" id="A0A2K3JRH6"/>
<dbReference type="InterPro" id="IPR055414">
    <property type="entry name" value="LRR_R13L4/SHOC2-like"/>
</dbReference>
<keyword evidence="3" id="KW-0134">Cell wall</keyword>
<evidence type="ECO:0000256" key="9">
    <source>
        <dbReference type="ARBA" id="ARBA00023136"/>
    </source>
</evidence>
<evidence type="ECO:0000256" key="3">
    <source>
        <dbReference type="ARBA" id="ARBA00022512"/>
    </source>
</evidence>
<evidence type="ECO:0000256" key="2">
    <source>
        <dbReference type="ARBA" id="ARBA00004191"/>
    </source>
</evidence>
<dbReference type="GO" id="GO:0016020">
    <property type="term" value="C:membrane"/>
    <property type="evidence" value="ECO:0007669"/>
    <property type="project" value="UniProtKB-SubCell"/>
</dbReference>
<sequence length="184" mass="20454">MVGTESSTLTSQLEMEANAILNSRWWNTSDANYNISNRCSWGQISCNKAGSIIKINIDQHLKAAWESEFATLNLSIFHNLESLGEIPPSLGSLRHLKHLDISHNYLQGFIPHELGFLKNLTTLDLSQNKIKGKMPHSLGNLTKLTHLVMCNNFNLVGEIPPSLGNLTQLTYLDLSGNYFEGEGS</sequence>
<evidence type="ECO:0000256" key="11">
    <source>
        <dbReference type="ARBA" id="ARBA00038043"/>
    </source>
</evidence>
<keyword evidence="10" id="KW-1015">Disulfide bond</keyword>
<evidence type="ECO:0000256" key="4">
    <source>
        <dbReference type="ARBA" id="ARBA00022525"/>
    </source>
</evidence>
<evidence type="ECO:0000256" key="1">
    <source>
        <dbReference type="ARBA" id="ARBA00004170"/>
    </source>
</evidence>
<evidence type="ECO:0000256" key="5">
    <source>
        <dbReference type="ARBA" id="ARBA00022614"/>
    </source>
</evidence>
<dbReference type="FunFam" id="3.80.10.10:FF:000400">
    <property type="entry name" value="Nuclear pore complex protein NUP107"/>
    <property type="match status" value="1"/>
</dbReference>
<dbReference type="PRINTS" id="PR00019">
    <property type="entry name" value="LEURICHRPT"/>
</dbReference>
<keyword evidence="9" id="KW-0472">Membrane</keyword>
<reference evidence="13 14" key="2">
    <citation type="journal article" date="2017" name="Front. Plant Sci.">
        <title>Gene Classification and Mining of Molecular Markers Useful in Red Clover (Trifolium pratense) Breeding.</title>
        <authorList>
            <person name="Istvanek J."/>
            <person name="Dluhosova J."/>
            <person name="Dluhos P."/>
            <person name="Patkova L."/>
            <person name="Nedelnik J."/>
            <person name="Repkova J."/>
        </authorList>
    </citation>
    <scope>NUCLEOTIDE SEQUENCE [LARGE SCALE GENOMIC DNA]</scope>
    <source>
        <strain evidence="14">cv. Tatra</strain>
        <tissue evidence="13">Young leaves</tissue>
    </source>
</reference>
<dbReference type="EMBL" id="ASHM01074964">
    <property type="protein sequence ID" value="PNX56630.1"/>
    <property type="molecule type" value="Genomic_DNA"/>
</dbReference>
<name>A0A2K3JRH6_TRIPR</name>
<keyword evidence="6" id="KW-0732">Signal</keyword>